<keyword evidence="2" id="KW-1185">Reference proteome</keyword>
<dbReference type="EMBL" id="CM042020">
    <property type="protein sequence ID" value="KAI3821939.1"/>
    <property type="molecule type" value="Genomic_DNA"/>
</dbReference>
<accession>A0ACB9JNM3</accession>
<dbReference type="Proteomes" id="UP001056120">
    <property type="component" value="Linkage Group LG03"/>
</dbReference>
<gene>
    <name evidence="1" type="ORF">L1987_09515</name>
</gene>
<sequence>MIEQSTNLSKCSQYALEMLYLGSNQLNGSIPESLGRLTNLRYLEIQCFTRVDSFIPTESPYTQFLQDRIWISTLASNSKETEDFSFVQCKHFRTSSHMVVQGSNHSYVDLSHNKLIGSLANHPLGHPPLKGFRNENTGSLLLQNNFFNGSIPRSLCRRTDLEFLDLAQNRLTGKIPNCVQKLQNLFGMIFGSNRLSGVIPSSIGNISSLAWLHLNDNNLNGDLPQGLRTLLDLNVLDLSNNKFSGKIPEWIAELVELNALRLHKNNLTGSIPRSLCMFSCLQILNLAHNRLKGSIPRCIGELSGMAQDLNNYCGRSYAYRGESMTQVLKGRIPPGNQLQTFTDPSIYAFNEDLCGDPLPKNCFNHTDQTTTTRKNKFEAADEQKKKKEFVHFMKQEAGMIKYLA</sequence>
<comment type="caution">
    <text evidence="1">The sequence shown here is derived from an EMBL/GenBank/DDBJ whole genome shotgun (WGS) entry which is preliminary data.</text>
</comment>
<evidence type="ECO:0000313" key="2">
    <source>
        <dbReference type="Proteomes" id="UP001056120"/>
    </source>
</evidence>
<organism evidence="1 2">
    <name type="scientific">Smallanthus sonchifolius</name>
    <dbReference type="NCBI Taxonomy" id="185202"/>
    <lineage>
        <taxon>Eukaryota</taxon>
        <taxon>Viridiplantae</taxon>
        <taxon>Streptophyta</taxon>
        <taxon>Embryophyta</taxon>
        <taxon>Tracheophyta</taxon>
        <taxon>Spermatophyta</taxon>
        <taxon>Magnoliopsida</taxon>
        <taxon>eudicotyledons</taxon>
        <taxon>Gunneridae</taxon>
        <taxon>Pentapetalae</taxon>
        <taxon>asterids</taxon>
        <taxon>campanulids</taxon>
        <taxon>Asterales</taxon>
        <taxon>Asteraceae</taxon>
        <taxon>Asteroideae</taxon>
        <taxon>Heliantheae alliance</taxon>
        <taxon>Millerieae</taxon>
        <taxon>Smallanthus</taxon>
    </lineage>
</organism>
<protein>
    <submittedName>
        <fullName evidence="1">Uncharacterized protein</fullName>
    </submittedName>
</protein>
<reference evidence="2" key="1">
    <citation type="journal article" date="2022" name="Mol. Ecol. Resour.">
        <title>The genomes of chicory, endive, great burdock and yacon provide insights into Asteraceae palaeo-polyploidization history and plant inulin production.</title>
        <authorList>
            <person name="Fan W."/>
            <person name="Wang S."/>
            <person name="Wang H."/>
            <person name="Wang A."/>
            <person name="Jiang F."/>
            <person name="Liu H."/>
            <person name="Zhao H."/>
            <person name="Xu D."/>
            <person name="Zhang Y."/>
        </authorList>
    </citation>
    <scope>NUCLEOTIDE SEQUENCE [LARGE SCALE GENOMIC DNA]</scope>
    <source>
        <strain evidence="2">cv. Yunnan</strain>
    </source>
</reference>
<evidence type="ECO:0000313" key="1">
    <source>
        <dbReference type="EMBL" id="KAI3821939.1"/>
    </source>
</evidence>
<proteinExistence type="predicted"/>
<name>A0ACB9JNM3_9ASTR</name>
<reference evidence="1 2" key="2">
    <citation type="journal article" date="2022" name="Mol. Ecol. Resour.">
        <title>The genomes of chicory, endive, great burdock and yacon provide insights into Asteraceae paleo-polyploidization history and plant inulin production.</title>
        <authorList>
            <person name="Fan W."/>
            <person name="Wang S."/>
            <person name="Wang H."/>
            <person name="Wang A."/>
            <person name="Jiang F."/>
            <person name="Liu H."/>
            <person name="Zhao H."/>
            <person name="Xu D."/>
            <person name="Zhang Y."/>
        </authorList>
    </citation>
    <scope>NUCLEOTIDE SEQUENCE [LARGE SCALE GENOMIC DNA]</scope>
    <source>
        <strain evidence="2">cv. Yunnan</strain>
        <tissue evidence="1">Leaves</tissue>
    </source>
</reference>